<dbReference type="AlphaFoldDB" id="A0A4Y7U7W2"/>
<proteinExistence type="predicted"/>
<dbReference type="Proteomes" id="UP000298340">
    <property type="component" value="Unassembled WGS sequence"/>
</dbReference>
<organism evidence="2 3">
    <name type="scientific">Flavobacterium circumlabens</name>
    <dbReference type="NCBI Taxonomy" id="2133765"/>
    <lineage>
        <taxon>Bacteria</taxon>
        <taxon>Pseudomonadati</taxon>
        <taxon>Bacteroidota</taxon>
        <taxon>Flavobacteriia</taxon>
        <taxon>Flavobacteriales</taxon>
        <taxon>Flavobacteriaceae</taxon>
        <taxon>Flavobacterium</taxon>
    </lineage>
</organism>
<dbReference type="EMBL" id="QWDN01000012">
    <property type="protein sequence ID" value="TEB41862.1"/>
    <property type="molecule type" value="Genomic_DNA"/>
</dbReference>
<evidence type="ECO:0000256" key="1">
    <source>
        <dbReference type="SAM" id="MobiDB-lite"/>
    </source>
</evidence>
<feature type="region of interest" description="Disordered" evidence="1">
    <location>
        <begin position="57"/>
        <end position="76"/>
    </location>
</feature>
<reference evidence="2 3" key="1">
    <citation type="journal article" date="2018" name="Syst. Appl. Microbiol.">
        <title>Flavobacterium circumlabens sp. nov. and Flavobacterium cupreum sp. nov., two psychrotrophic species isolated from Antarctic environmental samples.</title>
        <authorList>
            <person name="Kralova S."/>
            <person name="Busse H.J."/>
            <person name="Svec P."/>
            <person name="Maslanova I."/>
            <person name="Stankova E."/>
            <person name="Bartak M."/>
            <person name="Sedlacek I."/>
        </authorList>
    </citation>
    <scope>NUCLEOTIDE SEQUENCE [LARGE SCALE GENOMIC DNA]</scope>
    <source>
        <strain evidence="2 3">CCM 8828</strain>
    </source>
</reference>
<accession>A0A4Y7U7W2</accession>
<protein>
    <submittedName>
        <fullName evidence="2">Uncharacterized protein</fullName>
    </submittedName>
</protein>
<evidence type="ECO:0000313" key="3">
    <source>
        <dbReference type="Proteomes" id="UP000298340"/>
    </source>
</evidence>
<evidence type="ECO:0000313" key="2">
    <source>
        <dbReference type="EMBL" id="TEB41862.1"/>
    </source>
</evidence>
<comment type="caution">
    <text evidence="2">The sequence shown here is derived from an EMBL/GenBank/DDBJ whole genome shotgun (WGS) entry which is preliminary data.</text>
</comment>
<gene>
    <name evidence="2" type="ORF">D0809_22730</name>
</gene>
<sequence length="76" mass="8984">MKNSAENLFYPRQFQYKNLKNNILNQKKKGKIAQLKTVFSLISIVSKYRTFVINNLKNKERSENPKKSMTEKSKTD</sequence>
<name>A0A4Y7U7W2_9FLAO</name>